<accession>A0A6P2CUI0</accession>
<evidence type="ECO:0000313" key="3">
    <source>
        <dbReference type="Proteomes" id="UP000464178"/>
    </source>
</evidence>
<evidence type="ECO:0000313" key="2">
    <source>
        <dbReference type="EMBL" id="VTR91354.1"/>
    </source>
</evidence>
<dbReference type="KEGG" id="gms:SOIL9_63600"/>
<dbReference type="SUPFAM" id="SSF50998">
    <property type="entry name" value="Quinoprotein alcohol dehydrogenase-like"/>
    <property type="match status" value="1"/>
</dbReference>
<proteinExistence type="predicted"/>
<dbReference type="InterPro" id="IPR015943">
    <property type="entry name" value="WD40/YVTN_repeat-like_dom_sf"/>
</dbReference>
<dbReference type="PROSITE" id="PS50294">
    <property type="entry name" value="WD_REPEATS_REGION"/>
    <property type="match status" value="1"/>
</dbReference>
<protein>
    <submittedName>
        <fullName evidence="2">Uncharacterized protein</fullName>
    </submittedName>
</protein>
<organism evidence="2 3">
    <name type="scientific">Gemmata massiliana</name>
    <dbReference type="NCBI Taxonomy" id="1210884"/>
    <lineage>
        <taxon>Bacteria</taxon>
        <taxon>Pseudomonadati</taxon>
        <taxon>Planctomycetota</taxon>
        <taxon>Planctomycetia</taxon>
        <taxon>Gemmatales</taxon>
        <taxon>Gemmataceae</taxon>
        <taxon>Gemmata</taxon>
    </lineage>
</organism>
<dbReference type="EMBL" id="LR593886">
    <property type="protein sequence ID" value="VTR91354.1"/>
    <property type="molecule type" value="Genomic_DNA"/>
</dbReference>
<keyword evidence="2" id="KW-0723">Serine/threonine-protein kinase</keyword>
<keyword evidence="2" id="KW-0418">Kinase</keyword>
<feature type="repeat" description="WD" evidence="1">
    <location>
        <begin position="271"/>
        <end position="298"/>
    </location>
</feature>
<dbReference type="InterPro" id="IPR011047">
    <property type="entry name" value="Quinoprotein_ADH-like_sf"/>
</dbReference>
<gene>
    <name evidence="2" type="ORF">SOIL9_63600</name>
</gene>
<evidence type="ECO:0000256" key="1">
    <source>
        <dbReference type="PROSITE-ProRule" id="PRU00221"/>
    </source>
</evidence>
<dbReference type="RefSeq" id="WP_162666357.1">
    <property type="nucleotide sequence ID" value="NZ_LR593886.1"/>
</dbReference>
<dbReference type="GO" id="GO:0004674">
    <property type="term" value="F:protein serine/threonine kinase activity"/>
    <property type="evidence" value="ECO:0007669"/>
    <property type="project" value="UniProtKB-KW"/>
</dbReference>
<dbReference type="PANTHER" id="PTHR19879">
    <property type="entry name" value="TRANSCRIPTION INITIATION FACTOR TFIID"/>
    <property type="match status" value="1"/>
</dbReference>
<dbReference type="InterPro" id="IPR001680">
    <property type="entry name" value="WD40_rpt"/>
</dbReference>
<dbReference type="Proteomes" id="UP000464178">
    <property type="component" value="Chromosome"/>
</dbReference>
<dbReference type="PANTHER" id="PTHR19879:SF9">
    <property type="entry name" value="TRANSCRIPTION INITIATION FACTOR TFIID SUBUNIT 5"/>
    <property type="match status" value="1"/>
</dbReference>
<sequence length="298" mass="31301">MLVFEGERFTVNAVALCPNGRYLATSTDRIHLRSLTNPDAEPVDLGHRGAAIGFLVDGRLVVAGSAALVIRPSQPKRGAVRFLLPENLVANAVLPDDRLLAASGTSTVTTFALCRIRPDRVEIESQVTVPGKVTVTATAVSPDAKWLAVGAPLSTKHGKARSGVRLCAFDRGEQVGELAEATGALNSLVWSPCGRFIAGTLNTRLVVWSAESGTLVGELEAGGTRLFRGPCFHSSGRFLAAGGANVEGGVYCWDVSTWKELVGYRWPVGPVVSVCFSSDGSLAAAGGERGGITVWDVD</sequence>
<keyword evidence="1" id="KW-0853">WD repeat</keyword>
<reference evidence="2 3" key="1">
    <citation type="submission" date="2019-05" db="EMBL/GenBank/DDBJ databases">
        <authorList>
            <consortium name="Science for Life Laboratories"/>
        </authorList>
    </citation>
    <scope>NUCLEOTIDE SEQUENCE [LARGE SCALE GENOMIC DNA]</scope>
    <source>
        <strain evidence="2">Soil9</strain>
    </source>
</reference>
<dbReference type="PROSITE" id="PS50082">
    <property type="entry name" value="WD_REPEATS_2"/>
    <property type="match status" value="1"/>
</dbReference>
<name>A0A6P2CUI0_9BACT</name>
<dbReference type="SMART" id="SM00320">
    <property type="entry name" value="WD40"/>
    <property type="match status" value="4"/>
</dbReference>
<dbReference type="Pfam" id="PF00400">
    <property type="entry name" value="WD40"/>
    <property type="match status" value="3"/>
</dbReference>
<keyword evidence="3" id="KW-1185">Reference proteome</keyword>
<keyword evidence="2" id="KW-0808">Transferase</keyword>
<dbReference type="Gene3D" id="2.130.10.10">
    <property type="entry name" value="YVTN repeat-like/Quinoprotein amine dehydrogenase"/>
    <property type="match status" value="2"/>
</dbReference>
<dbReference type="AlphaFoldDB" id="A0A6P2CUI0"/>